<keyword evidence="2" id="KW-0472">Membrane</keyword>
<sequence>MATPIPPPFPSPRTTIIRPSSSAIRATTSATTSRRSRPRTTSNTTLPTFQDDNTNNSNNNGSGGSLSGGAIAGLIVGLLFILVCSVAGGMFLLKKRRRRMMVAGRVAQKPKGQYGGSSNDDNDDEKGRGGVPQLLSNLISKTRKAINREPKAKDAPTVAVPDVRNITQLHQAQLRAMNSPSSSVRAGSPATGMFPPHSGSSFPTHQSGSLPPTGPLPLPPLYQATAQNFTQQQPPTSNTQPGDIANTTIIGQTDHHQHQPQYQYQQHHYQPSYQQQPPSGTFAQHISTPASQPYFYQPGTGLVSVPLSLPVPHHQPPLQTAFLQQPPQQQPLLAQSPQPQSYQPIPSNVNKIYTASPTSITPLSGQPVHQYQPTIGQWQASASFPPPPQTSSPTVIQPKSTTPDACNVFLPGDASRPLLGQGLFKIVPDAEDEEMTQQAITEERIAVSKSIDTPNDIQLLQLNLGDEFLKSVMTFENQDQRFQNLEADRAVSPVLHPSNQSEVYPDMRNALSDGKGLQNDKQELNEYFHEQQDEQPPIVIVGSDIVLEPLPSAKAAAMAAREAASNPSITPSVTKAPSQESLRLQKPSTIENVKPSLHRKATIGAMLPTMGTEEYLERTDDKEEYSFGLHGDRRTLAGSSLDSAPITHPPTMVSLAEGAQGDILSVDEPVMASSIFVAGGAPPPPLIRSTKPNAKKSNA</sequence>
<feature type="compositionally biased region" description="Polar residues" evidence="1">
    <location>
        <begin position="690"/>
        <end position="699"/>
    </location>
</feature>
<feature type="compositionally biased region" description="Polar residues" evidence="1">
    <location>
        <begin position="198"/>
        <end position="209"/>
    </location>
</feature>
<reference evidence="3 4" key="1">
    <citation type="submission" date="2016-07" db="EMBL/GenBank/DDBJ databases">
        <title>Pervasive Adenine N6-methylation of Active Genes in Fungi.</title>
        <authorList>
            <consortium name="DOE Joint Genome Institute"/>
            <person name="Mondo S.J."/>
            <person name="Dannebaum R.O."/>
            <person name="Kuo R.C."/>
            <person name="Labutti K."/>
            <person name="Haridas S."/>
            <person name="Kuo A."/>
            <person name="Salamov A."/>
            <person name="Ahrendt S.R."/>
            <person name="Lipzen A."/>
            <person name="Sullivan W."/>
            <person name="Andreopoulos W.B."/>
            <person name="Clum A."/>
            <person name="Lindquist E."/>
            <person name="Daum C."/>
            <person name="Ramamoorthy G.K."/>
            <person name="Gryganskyi A."/>
            <person name="Culley D."/>
            <person name="Magnuson J.K."/>
            <person name="James T.Y."/>
            <person name="O'Malley M.A."/>
            <person name="Stajich J.E."/>
            <person name="Spatafora J.W."/>
            <person name="Visel A."/>
            <person name="Grigoriev I.V."/>
        </authorList>
    </citation>
    <scope>NUCLEOTIDE SEQUENCE [LARGE SCALE GENOMIC DNA]</scope>
    <source>
        <strain evidence="3 4">NRRL 3116</strain>
    </source>
</reference>
<evidence type="ECO:0000256" key="2">
    <source>
        <dbReference type="SAM" id="Phobius"/>
    </source>
</evidence>
<proteinExistence type="predicted"/>
<feature type="compositionally biased region" description="Polar residues" evidence="1">
    <location>
        <begin position="565"/>
        <end position="583"/>
    </location>
</feature>
<evidence type="ECO:0000256" key="1">
    <source>
        <dbReference type="SAM" id="MobiDB-lite"/>
    </source>
</evidence>
<dbReference type="EMBL" id="MCFF01000046">
    <property type="protein sequence ID" value="ORZ06354.1"/>
    <property type="molecule type" value="Genomic_DNA"/>
</dbReference>
<feature type="region of interest" description="Disordered" evidence="1">
    <location>
        <begin position="678"/>
        <end position="699"/>
    </location>
</feature>
<feature type="compositionally biased region" description="Low complexity" evidence="1">
    <location>
        <begin position="12"/>
        <end position="48"/>
    </location>
</feature>
<feature type="region of interest" description="Disordered" evidence="1">
    <location>
        <begin position="104"/>
        <end position="131"/>
    </location>
</feature>
<organism evidence="3 4">
    <name type="scientific">Lobosporangium transversale</name>
    <dbReference type="NCBI Taxonomy" id="64571"/>
    <lineage>
        <taxon>Eukaryota</taxon>
        <taxon>Fungi</taxon>
        <taxon>Fungi incertae sedis</taxon>
        <taxon>Mucoromycota</taxon>
        <taxon>Mortierellomycotina</taxon>
        <taxon>Mortierellomycetes</taxon>
        <taxon>Mortierellales</taxon>
        <taxon>Mortierellaceae</taxon>
        <taxon>Lobosporangium</taxon>
    </lineage>
</organism>
<dbReference type="Proteomes" id="UP000193648">
    <property type="component" value="Unassembled WGS sequence"/>
</dbReference>
<dbReference type="OrthoDB" id="2448580at2759"/>
<feature type="compositionally biased region" description="Low complexity" evidence="1">
    <location>
        <begin position="259"/>
        <end position="279"/>
    </location>
</feature>
<feature type="region of interest" description="Disordered" evidence="1">
    <location>
        <begin position="1"/>
        <end position="61"/>
    </location>
</feature>
<feature type="compositionally biased region" description="Polar residues" evidence="1">
    <location>
        <begin position="175"/>
        <end position="185"/>
    </location>
</feature>
<dbReference type="InParanoid" id="A0A1Y2GBK4"/>
<feature type="region of interest" description="Disordered" evidence="1">
    <location>
        <begin position="563"/>
        <end position="583"/>
    </location>
</feature>
<dbReference type="AlphaFoldDB" id="A0A1Y2GBK4"/>
<dbReference type="GeneID" id="33567311"/>
<keyword evidence="2" id="KW-1133">Transmembrane helix</keyword>
<protein>
    <submittedName>
        <fullName evidence="3">Uncharacterized protein</fullName>
    </submittedName>
</protein>
<name>A0A1Y2GBK4_9FUNG</name>
<feature type="transmembrane region" description="Helical" evidence="2">
    <location>
        <begin position="70"/>
        <end position="93"/>
    </location>
</feature>
<keyword evidence="4" id="KW-1185">Reference proteome</keyword>
<comment type="caution">
    <text evidence="3">The sequence shown here is derived from an EMBL/GenBank/DDBJ whole genome shotgun (WGS) entry which is preliminary data.</text>
</comment>
<accession>A0A1Y2GBK4</accession>
<dbReference type="RefSeq" id="XP_021877517.1">
    <property type="nucleotide sequence ID" value="XM_022025467.1"/>
</dbReference>
<keyword evidence="2" id="KW-0812">Transmembrane</keyword>
<feature type="region of interest" description="Disordered" evidence="1">
    <location>
        <begin position="175"/>
        <end position="214"/>
    </location>
</feature>
<evidence type="ECO:0000313" key="3">
    <source>
        <dbReference type="EMBL" id="ORZ06354.1"/>
    </source>
</evidence>
<gene>
    <name evidence="3" type="ORF">BCR41DRAFT_361118</name>
</gene>
<feature type="compositionally biased region" description="Pro residues" evidence="1">
    <location>
        <begin position="1"/>
        <end position="11"/>
    </location>
</feature>
<feature type="region of interest" description="Disordered" evidence="1">
    <location>
        <begin position="253"/>
        <end position="286"/>
    </location>
</feature>
<evidence type="ECO:0000313" key="4">
    <source>
        <dbReference type="Proteomes" id="UP000193648"/>
    </source>
</evidence>